<dbReference type="Proteomes" id="UP001202328">
    <property type="component" value="Unassembled WGS sequence"/>
</dbReference>
<organism evidence="1 2">
    <name type="scientific">Papaver atlanticum</name>
    <dbReference type="NCBI Taxonomy" id="357466"/>
    <lineage>
        <taxon>Eukaryota</taxon>
        <taxon>Viridiplantae</taxon>
        <taxon>Streptophyta</taxon>
        <taxon>Embryophyta</taxon>
        <taxon>Tracheophyta</taxon>
        <taxon>Spermatophyta</taxon>
        <taxon>Magnoliopsida</taxon>
        <taxon>Ranunculales</taxon>
        <taxon>Papaveraceae</taxon>
        <taxon>Papaveroideae</taxon>
        <taxon>Papaver</taxon>
    </lineage>
</organism>
<keyword evidence="2" id="KW-1185">Reference proteome</keyword>
<evidence type="ECO:0000313" key="1">
    <source>
        <dbReference type="EMBL" id="KAI3850097.1"/>
    </source>
</evidence>
<name>A0AAD4S058_9MAGN</name>
<protein>
    <submittedName>
        <fullName evidence="1">Uncharacterized protein</fullName>
    </submittedName>
</protein>
<evidence type="ECO:0000313" key="2">
    <source>
        <dbReference type="Proteomes" id="UP001202328"/>
    </source>
</evidence>
<accession>A0AAD4S058</accession>
<comment type="caution">
    <text evidence="1">The sequence shown here is derived from an EMBL/GenBank/DDBJ whole genome shotgun (WGS) entry which is preliminary data.</text>
</comment>
<dbReference type="AlphaFoldDB" id="A0AAD4S058"/>
<gene>
    <name evidence="1" type="ORF">MKW98_001041</name>
</gene>
<sequence>MMAQSYNDYPEDESLSELPVVNWRLPVYINGDLSDLVVPRPTSYPYNFDHITAPREELLNKMFEQHMFINKSKRIMHGHTRKYCLRGISFSSGFTTGGTPTWHSSTQFQEEQTLHGTFLQHEGVAATPQPSGTIMYNLEECYQPVQRTEDPYASVYQENMDIGLGSQVEDSMGMDLNIGLSMDGSFDSVMDTPPDT</sequence>
<proteinExistence type="predicted"/>
<dbReference type="EMBL" id="JAJJMB010016062">
    <property type="protein sequence ID" value="KAI3850097.1"/>
    <property type="molecule type" value="Genomic_DNA"/>
</dbReference>
<reference evidence="1" key="1">
    <citation type="submission" date="2022-04" db="EMBL/GenBank/DDBJ databases">
        <title>A functionally conserved STORR gene fusion in Papaver species that diverged 16.8 million years ago.</title>
        <authorList>
            <person name="Catania T."/>
        </authorList>
    </citation>
    <scope>NUCLEOTIDE SEQUENCE</scope>
    <source>
        <strain evidence="1">S-188037</strain>
    </source>
</reference>